<keyword evidence="1" id="KW-1133">Transmembrane helix</keyword>
<dbReference type="PANTHER" id="PTHR40465:SF1">
    <property type="entry name" value="DUF6534 DOMAIN-CONTAINING PROTEIN"/>
    <property type="match status" value="1"/>
</dbReference>
<feature type="transmembrane region" description="Helical" evidence="1">
    <location>
        <begin position="227"/>
        <end position="247"/>
    </location>
</feature>
<feature type="transmembrane region" description="Helical" evidence="1">
    <location>
        <begin position="69"/>
        <end position="91"/>
    </location>
</feature>
<gene>
    <name evidence="3" type="ORF">D9757_011020</name>
</gene>
<dbReference type="OrthoDB" id="2535105at2759"/>
<feature type="transmembrane region" description="Helical" evidence="1">
    <location>
        <begin position="111"/>
        <end position="131"/>
    </location>
</feature>
<organism evidence="3 4">
    <name type="scientific">Collybiopsis confluens</name>
    <dbReference type="NCBI Taxonomy" id="2823264"/>
    <lineage>
        <taxon>Eukaryota</taxon>
        <taxon>Fungi</taxon>
        <taxon>Dikarya</taxon>
        <taxon>Basidiomycota</taxon>
        <taxon>Agaricomycotina</taxon>
        <taxon>Agaricomycetes</taxon>
        <taxon>Agaricomycetidae</taxon>
        <taxon>Agaricales</taxon>
        <taxon>Marasmiineae</taxon>
        <taxon>Omphalotaceae</taxon>
        <taxon>Collybiopsis</taxon>
    </lineage>
</organism>
<dbReference type="Proteomes" id="UP000518752">
    <property type="component" value="Unassembled WGS sequence"/>
</dbReference>
<proteinExistence type="predicted"/>
<name>A0A8H5LML4_9AGAR</name>
<keyword evidence="1" id="KW-0472">Membrane</keyword>
<evidence type="ECO:0000256" key="1">
    <source>
        <dbReference type="SAM" id="Phobius"/>
    </source>
</evidence>
<reference evidence="3 4" key="1">
    <citation type="journal article" date="2020" name="ISME J.">
        <title>Uncovering the hidden diversity of litter-decomposition mechanisms in mushroom-forming fungi.</title>
        <authorList>
            <person name="Floudas D."/>
            <person name="Bentzer J."/>
            <person name="Ahren D."/>
            <person name="Johansson T."/>
            <person name="Persson P."/>
            <person name="Tunlid A."/>
        </authorList>
    </citation>
    <scope>NUCLEOTIDE SEQUENCE [LARGE SCALE GENOMIC DNA]</scope>
    <source>
        <strain evidence="3 4">CBS 406.79</strain>
    </source>
</reference>
<feature type="transmembrane region" description="Helical" evidence="1">
    <location>
        <begin position="143"/>
        <end position="176"/>
    </location>
</feature>
<feature type="transmembrane region" description="Helical" evidence="1">
    <location>
        <begin position="188"/>
        <end position="207"/>
    </location>
</feature>
<feature type="transmembrane region" description="Helical" evidence="1">
    <location>
        <begin position="37"/>
        <end position="57"/>
    </location>
</feature>
<keyword evidence="4" id="KW-1185">Reference proteome</keyword>
<comment type="caution">
    <text evidence="3">The sequence shown here is derived from an EMBL/GenBank/DDBJ whole genome shotgun (WGS) entry which is preliminary data.</text>
</comment>
<keyword evidence="1" id="KW-0812">Transmembrane</keyword>
<dbReference type="EMBL" id="JAACJN010000198">
    <property type="protein sequence ID" value="KAF5362797.1"/>
    <property type="molecule type" value="Genomic_DNA"/>
</dbReference>
<feature type="transmembrane region" description="Helical" evidence="1">
    <location>
        <begin position="253"/>
        <end position="274"/>
    </location>
</feature>
<evidence type="ECO:0000313" key="4">
    <source>
        <dbReference type="Proteomes" id="UP000518752"/>
    </source>
</evidence>
<evidence type="ECO:0000313" key="3">
    <source>
        <dbReference type="EMBL" id="KAF5362797.1"/>
    </source>
</evidence>
<feature type="domain" description="DUF6534" evidence="2">
    <location>
        <begin position="192"/>
        <end position="278"/>
    </location>
</feature>
<dbReference type="AlphaFoldDB" id="A0A8H5LML4"/>
<accession>A0A8H5LML4</accession>
<sequence length="350" mass="37968">MKAGMEGVFSTTDLAAPQTLCLSSTMSANEKLGTLEIGILLSGVLFGVVTCQVYVYHKNFPKDPLWLQIGLVDGIWLMELAHTICTFHALYIYTVTENGNPVALIAAPKSLGTAVLLHGLIIVLVQGYFTYRIYIFSPKPYLVPIFSVLLILAQLVTVVTLAVMAVTVASVSIALYLEEWGTLLVVTLWLRVAADLTISSSLVYFLIKQRNHAYRSTVLIVDKLIRWTIETGVITSVVGIALVTNFLVNTDNLVWLALLLILPKVFSNTLMANINSRTALRNIQSSVHVGTIGSSFGIGGNGGGMSVQGPMGGLSTNLNVTVTTELETLNASQTKSHQWHVEPDKYVEAV</sequence>
<dbReference type="InterPro" id="IPR045339">
    <property type="entry name" value="DUF6534"/>
</dbReference>
<protein>
    <recommendedName>
        <fullName evidence="2">DUF6534 domain-containing protein</fullName>
    </recommendedName>
</protein>
<dbReference type="Pfam" id="PF20152">
    <property type="entry name" value="DUF6534"/>
    <property type="match status" value="1"/>
</dbReference>
<dbReference type="PANTHER" id="PTHR40465">
    <property type="entry name" value="CHROMOSOME 1, WHOLE GENOME SHOTGUN SEQUENCE"/>
    <property type="match status" value="1"/>
</dbReference>
<evidence type="ECO:0000259" key="2">
    <source>
        <dbReference type="Pfam" id="PF20152"/>
    </source>
</evidence>